<evidence type="ECO:0000313" key="3">
    <source>
        <dbReference type="Proteomes" id="UP001595712"/>
    </source>
</evidence>
<accession>A0ABV7PXG1</accession>
<dbReference type="Proteomes" id="UP001595712">
    <property type="component" value="Unassembled WGS sequence"/>
</dbReference>
<comment type="caution">
    <text evidence="2">The sequence shown here is derived from an EMBL/GenBank/DDBJ whole genome shotgun (WGS) entry which is preliminary data.</text>
</comment>
<proteinExistence type="predicted"/>
<name>A0ABV7PXG1_9ACTN</name>
<feature type="transmembrane region" description="Helical" evidence="1">
    <location>
        <begin position="26"/>
        <end position="47"/>
    </location>
</feature>
<dbReference type="EMBL" id="JBHRWO010000010">
    <property type="protein sequence ID" value="MFC3493272.1"/>
    <property type="molecule type" value="Genomic_DNA"/>
</dbReference>
<keyword evidence="1" id="KW-1133">Transmembrane helix</keyword>
<keyword evidence="1" id="KW-0812">Transmembrane</keyword>
<protein>
    <recommendedName>
        <fullName evidence="4">Membrane protein YqaA, SNARE-associated domain</fullName>
    </recommendedName>
</protein>
<dbReference type="RefSeq" id="WP_387975340.1">
    <property type="nucleotide sequence ID" value="NZ_JBHRWO010000010.1"/>
</dbReference>
<evidence type="ECO:0008006" key="4">
    <source>
        <dbReference type="Google" id="ProtNLM"/>
    </source>
</evidence>
<organism evidence="2 3">
    <name type="scientific">Glycomyces rhizosphaerae</name>
    <dbReference type="NCBI Taxonomy" id="2054422"/>
    <lineage>
        <taxon>Bacteria</taxon>
        <taxon>Bacillati</taxon>
        <taxon>Actinomycetota</taxon>
        <taxon>Actinomycetes</taxon>
        <taxon>Glycomycetales</taxon>
        <taxon>Glycomycetaceae</taxon>
        <taxon>Glycomyces</taxon>
    </lineage>
</organism>
<sequence length="196" mass="20391">MIAACLTAALTALVSAFFPVTPVEPYLIGLAAATGYSPIALGLAAALGQTVGKTTLFLGVRGALRSDRLRGWVDAAERRRERRRAARCGSLDSDAAPGSPVGTTTATKMRERLRAPLAPIVAVARKLLTLLDKPALAAPILLLSAVTGMPPLMATSICAAGTRINLPVFVAACFVGRSIRFIAIACAPQLVLSWTL</sequence>
<gene>
    <name evidence="2" type="ORF">ACFO8M_12335</name>
</gene>
<reference evidence="3" key="1">
    <citation type="journal article" date="2019" name="Int. J. Syst. Evol. Microbiol.">
        <title>The Global Catalogue of Microorganisms (GCM) 10K type strain sequencing project: providing services to taxonomists for standard genome sequencing and annotation.</title>
        <authorList>
            <consortium name="The Broad Institute Genomics Platform"/>
            <consortium name="The Broad Institute Genome Sequencing Center for Infectious Disease"/>
            <person name="Wu L."/>
            <person name="Ma J."/>
        </authorList>
    </citation>
    <scope>NUCLEOTIDE SEQUENCE [LARGE SCALE GENOMIC DNA]</scope>
    <source>
        <strain evidence="3">CGMCC 4.7396</strain>
    </source>
</reference>
<evidence type="ECO:0000313" key="2">
    <source>
        <dbReference type="EMBL" id="MFC3493272.1"/>
    </source>
</evidence>
<evidence type="ECO:0000256" key="1">
    <source>
        <dbReference type="SAM" id="Phobius"/>
    </source>
</evidence>
<keyword evidence="1" id="KW-0472">Membrane</keyword>
<keyword evidence="3" id="KW-1185">Reference proteome</keyword>